<name>A0A2M6XDI9_9BACT</name>
<organism evidence="1 2">
    <name type="scientific">Candidatus Shapirobacteria bacterium CG08_land_8_20_14_0_20_39_18</name>
    <dbReference type="NCBI Taxonomy" id="1974883"/>
    <lineage>
        <taxon>Bacteria</taxon>
        <taxon>Candidatus Shapironibacteriota</taxon>
    </lineage>
</organism>
<proteinExistence type="predicted"/>
<accession>A0A2M6XDI9</accession>
<evidence type="ECO:0000313" key="1">
    <source>
        <dbReference type="EMBL" id="PIU03750.1"/>
    </source>
</evidence>
<protein>
    <submittedName>
        <fullName evidence="1">Uncharacterized protein</fullName>
    </submittedName>
</protein>
<reference evidence="2" key="1">
    <citation type="submission" date="2017-09" db="EMBL/GenBank/DDBJ databases">
        <title>Depth-based differentiation of microbial function through sediment-hosted aquifers and enrichment of novel symbionts in the deep terrestrial subsurface.</title>
        <authorList>
            <person name="Probst A.J."/>
            <person name="Ladd B."/>
            <person name="Jarett J.K."/>
            <person name="Geller-Mcgrath D.E."/>
            <person name="Sieber C.M.K."/>
            <person name="Emerson J.B."/>
            <person name="Anantharaman K."/>
            <person name="Thomas B.C."/>
            <person name="Malmstrom R."/>
            <person name="Stieglmeier M."/>
            <person name="Klingl A."/>
            <person name="Woyke T."/>
            <person name="Ryan C.M."/>
            <person name="Banfield J.F."/>
        </authorList>
    </citation>
    <scope>NUCLEOTIDE SEQUENCE [LARGE SCALE GENOMIC DNA]</scope>
</reference>
<evidence type="ECO:0000313" key="2">
    <source>
        <dbReference type="Proteomes" id="UP000228996"/>
    </source>
</evidence>
<gene>
    <name evidence="1" type="ORF">COT44_01595</name>
</gene>
<sequence>MNLITVNITSLREKLSDYLILVMSGRVELSVRNAKNGNEVARIVGPLTKDLTKSLIDCRIEELKKIAGFASEYPNKNREKLEKMGRNDTKKLLKGTIE</sequence>
<dbReference type="AlphaFoldDB" id="A0A2M6XDI9"/>
<dbReference type="EMBL" id="PEYO01000007">
    <property type="protein sequence ID" value="PIU03750.1"/>
    <property type="molecule type" value="Genomic_DNA"/>
</dbReference>
<dbReference type="Proteomes" id="UP000228996">
    <property type="component" value="Unassembled WGS sequence"/>
</dbReference>
<comment type="caution">
    <text evidence="1">The sequence shown here is derived from an EMBL/GenBank/DDBJ whole genome shotgun (WGS) entry which is preliminary data.</text>
</comment>